<name>A0AC34FLI3_9BILA</name>
<dbReference type="Proteomes" id="UP000887579">
    <property type="component" value="Unplaced"/>
</dbReference>
<organism evidence="1 2">
    <name type="scientific">Panagrolaimus sp. ES5</name>
    <dbReference type="NCBI Taxonomy" id="591445"/>
    <lineage>
        <taxon>Eukaryota</taxon>
        <taxon>Metazoa</taxon>
        <taxon>Ecdysozoa</taxon>
        <taxon>Nematoda</taxon>
        <taxon>Chromadorea</taxon>
        <taxon>Rhabditida</taxon>
        <taxon>Tylenchina</taxon>
        <taxon>Panagrolaimomorpha</taxon>
        <taxon>Panagrolaimoidea</taxon>
        <taxon>Panagrolaimidae</taxon>
        <taxon>Panagrolaimus</taxon>
    </lineage>
</organism>
<accession>A0AC34FLI3</accession>
<protein>
    <submittedName>
        <fullName evidence="2">CID domain-containing protein</fullName>
    </submittedName>
</protein>
<evidence type="ECO:0000313" key="2">
    <source>
        <dbReference type="WBParaSite" id="ES5_v2.g18038.t1"/>
    </source>
</evidence>
<reference evidence="2" key="1">
    <citation type="submission" date="2022-11" db="UniProtKB">
        <authorList>
            <consortium name="WormBaseParasite"/>
        </authorList>
    </citation>
    <scope>IDENTIFICATION</scope>
</reference>
<proteinExistence type="predicted"/>
<dbReference type="WBParaSite" id="ES5_v2.g18038.t1">
    <property type="protein sequence ID" value="ES5_v2.g18038.t1"/>
    <property type="gene ID" value="ES5_v2.g18038"/>
</dbReference>
<sequence length="130" mass="15176">MSDREEALKDLKEQLDRIKDNNRQQIHLITLMADDYSQYAEDVAKLIIDHIKAAPSELKLIGIYVMDSIIKFSGETVERYRRLFGNEIVKLFVDAFEKVVMVGMYFFSIVQSLQRLIIDSTIPWILFIDS</sequence>
<evidence type="ECO:0000313" key="1">
    <source>
        <dbReference type="Proteomes" id="UP000887579"/>
    </source>
</evidence>